<reference evidence="10" key="1">
    <citation type="submission" date="2013-02" db="EMBL/GenBank/DDBJ databases">
        <authorList>
            <person name="Cross G.A.M."/>
            <person name="Kim H.-S."/>
            <person name="Wickstead B."/>
        </authorList>
    </citation>
    <scope>NUCLEOTIDE SEQUENCE</scope>
    <source>
        <strain evidence="10">Lister 427</strain>
    </source>
</reference>
<dbReference type="GO" id="GO:0005886">
    <property type="term" value="C:plasma membrane"/>
    <property type="evidence" value="ECO:0007669"/>
    <property type="project" value="UniProtKB-SubCell"/>
</dbReference>
<keyword evidence="6" id="KW-0325">Glycoprotein</keyword>
<protein>
    <submittedName>
        <fullName evidence="10">Variant surface glycoprotein 3496</fullName>
    </submittedName>
</protein>
<evidence type="ECO:0000256" key="6">
    <source>
        <dbReference type="ARBA" id="ARBA00023180"/>
    </source>
</evidence>
<evidence type="ECO:0000259" key="9">
    <source>
        <dbReference type="Pfam" id="PF00913"/>
    </source>
</evidence>
<evidence type="ECO:0000256" key="4">
    <source>
        <dbReference type="ARBA" id="ARBA00022622"/>
    </source>
</evidence>
<evidence type="ECO:0000256" key="8">
    <source>
        <dbReference type="SAM" id="MobiDB-lite"/>
    </source>
</evidence>
<dbReference type="Gene3D" id="3.90.150.10">
    <property type="entry name" value="Variant Surface Glycoprotein, subunit A domain 1"/>
    <property type="match status" value="1"/>
</dbReference>
<dbReference type="VEuPathDB" id="TriTrypDB:Tb427_000414100"/>
<dbReference type="Gene3D" id="4.10.110.20">
    <property type="entry name" value="Variant surface glycoprotein MITAT 1.2, VSG 221, C-terminal domain"/>
    <property type="match status" value="1"/>
</dbReference>
<keyword evidence="3" id="KW-1003">Cell membrane</keyword>
<keyword evidence="5" id="KW-0472">Membrane</keyword>
<feature type="compositionally biased region" description="Polar residues" evidence="8">
    <location>
        <begin position="254"/>
        <end position="265"/>
    </location>
</feature>
<dbReference type="SUPFAM" id="SSF118251">
    <property type="entry name" value="Variant surface glycoprotein MITAT 1.2, VSG 221, C-terminal domain"/>
    <property type="match status" value="1"/>
</dbReference>
<reference evidence="10" key="2">
    <citation type="journal article" date="2014" name="Mol. Biochem. Parasitol.">
        <title>Capturing the variant surface glycoprotein repertoire (the VSGnome) of Trypanosoma brucei Lister 427.</title>
        <authorList>
            <person name="Cross G.A."/>
            <person name="Kim H.S."/>
            <person name="Wickstead B."/>
        </authorList>
    </citation>
    <scope>NUCLEOTIDE SEQUENCE</scope>
    <source>
        <strain evidence="10">Lister 427</strain>
    </source>
</reference>
<dbReference type="InterPro" id="IPR027446">
    <property type="entry name" value="VSG_C_dom_sf"/>
</dbReference>
<feature type="region of interest" description="Disordered" evidence="8">
    <location>
        <begin position="250"/>
        <end position="322"/>
    </location>
</feature>
<dbReference type="Gene3D" id="1.10.470.10">
    <property type="entry name" value="Variant Surface Glycoprotein, subunit A, domain 2"/>
    <property type="match status" value="1"/>
</dbReference>
<accession>M4SU38</accession>
<dbReference type="AlphaFoldDB" id="M4SU38"/>
<comment type="function">
    <text evidence="1">VSG forms a coat on the surface of the parasite. The trypanosome evades the immune response of the host by expressing a series of antigenically distinct VSGs from an estimated 1000 VSG genes.</text>
</comment>
<evidence type="ECO:0000313" key="10">
    <source>
        <dbReference type="EMBL" id="AGH59529.1"/>
    </source>
</evidence>
<evidence type="ECO:0000256" key="1">
    <source>
        <dbReference type="ARBA" id="ARBA00002523"/>
    </source>
</evidence>
<dbReference type="Pfam" id="PF00913">
    <property type="entry name" value="Trypan_glycop"/>
    <property type="match status" value="1"/>
</dbReference>
<proteinExistence type="predicted"/>
<feature type="compositionally biased region" description="Low complexity" evidence="8">
    <location>
        <begin position="302"/>
        <end position="316"/>
    </location>
</feature>
<evidence type="ECO:0000256" key="5">
    <source>
        <dbReference type="ARBA" id="ARBA00023136"/>
    </source>
</evidence>
<evidence type="ECO:0000256" key="3">
    <source>
        <dbReference type="ARBA" id="ARBA00022475"/>
    </source>
</evidence>
<dbReference type="GO" id="GO:0042783">
    <property type="term" value="P:symbiont-mediated evasion of host immune response"/>
    <property type="evidence" value="ECO:0007669"/>
    <property type="project" value="InterPro"/>
</dbReference>
<sequence>RGSKEKKEITVAKIETENTVCKEQPGVTEHTVSGWLAPQKLKQFPKFVVEPDTETVDAKADRAHYCVTGSSNNGCKTGSAQHETEIAAGTLLKVTASKLENQAGIAAFTPAQDPDPTTETDDEIHSRTADSILSALEAIDKHAIPSRALDIKTLKETESFRRAVALCNWGSEREYKDTDHNEEIKKLIDATYGTEQTAFVNTFLKTLDGNSLPKQVLGVNSDPTFKAIKDGIHVAQVVAYYTAQRLAASKKQHSSNNGSPTQSQDCAKKTKQSECDDPCKWKGTDKDGKCEVDESKVKEQTRAAPGTGDGAAGTNAEGKKCS</sequence>
<feature type="compositionally biased region" description="Basic and acidic residues" evidence="8">
    <location>
        <begin position="266"/>
        <end position="301"/>
    </location>
</feature>
<evidence type="ECO:0000256" key="7">
    <source>
        <dbReference type="ARBA" id="ARBA00023288"/>
    </source>
</evidence>
<keyword evidence="7" id="KW-0449">Lipoprotein</keyword>
<feature type="domain" description="Trypanosome variant surface glycoprotein A-type N-terminal" evidence="9">
    <location>
        <begin position="67"/>
        <end position="242"/>
    </location>
</feature>
<dbReference type="EMBL" id="KC612098">
    <property type="protein sequence ID" value="AGH59529.1"/>
    <property type="molecule type" value="Genomic_DNA"/>
</dbReference>
<evidence type="ECO:0000256" key="2">
    <source>
        <dbReference type="ARBA" id="ARBA00004609"/>
    </source>
</evidence>
<comment type="subcellular location">
    <subcellularLocation>
        <location evidence="2">Cell membrane</location>
        <topology evidence="2">Lipid-anchor</topology>
        <topology evidence="2">GPI-anchor</topology>
    </subcellularLocation>
</comment>
<dbReference type="GO" id="GO:0098552">
    <property type="term" value="C:side of membrane"/>
    <property type="evidence" value="ECO:0007669"/>
    <property type="project" value="UniProtKB-KW"/>
</dbReference>
<keyword evidence="4" id="KW-0336">GPI-anchor</keyword>
<dbReference type="SUPFAM" id="SSF58087">
    <property type="entry name" value="Variant surface glycoprotein (N-terminal domain)"/>
    <property type="match status" value="1"/>
</dbReference>
<name>M4SU38_9TRYP</name>
<dbReference type="InterPro" id="IPR001812">
    <property type="entry name" value="Trypano_VSG_A_N_dom"/>
</dbReference>
<feature type="non-terminal residue" evidence="10">
    <location>
        <position position="1"/>
    </location>
</feature>
<organism evidence="10">
    <name type="scientific">Trypanosoma brucei</name>
    <dbReference type="NCBI Taxonomy" id="5691"/>
    <lineage>
        <taxon>Eukaryota</taxon>
        <taxon>Discoba</taxon>
        <taxon>Euglenozoa</taxon>
        <taxon>Kinetoplastea</taxon>
        <taxon>Metakinetoplastina</taxon>
        <taxon>Trypanosomatida</taxon>
        <taxon>Trypanosomatidae</taxon>
        <taxon>Trypanosoma</taxon>
    </lineage>
</organism>